<accession>A0ABD0M0T7</accession>
<gene>
    <name evidence="1" type="ORF">BaRGS_00003454</name>
</gene>
<dbReference type="EMBL" id="JACVVK020000011">
    <property type="protein sequence ID" value="KAK7505292.1"/>
    <property type="molecule type" value="Genomic_DNA"/>
</dbReference>
<keyword evidence="2" id="KW-1185">Reference proteome</keyword>
<evidence type="ECO:0000313" key="2">
    <source>
        <dbReference type="Proteomes" id="UP001519460"/>
    </source>
</evidence>
<evidence type="ECO:0000313" key="1">
    <source>
        <dbReference type="EMBL" id="KAK7505292.1"/>
    </source>
</evidence>
<organism evidence="1 2">
    <name type="scientific">Batillaria attramentaria</name>
    <dbReference type="NCBI Taxonomy" id="370345"/>
    <lineage>
        <taxon>Eukaryota</taxon>
        <taxon>Metazoa</taxon>
        <taxon>Spiralia</taxon>
        <taxon>Lophotrochozoa</taxon>
        <taxon>Mollusca</taxon>
        <taxon>Gastropoda</taxon>
        <taxon>Caenogastropoda</taxon>
        <taxon>Sorbeoconcha</taxon>
        <taxon>Cerithioidea</taxon>
        <taxon>Batillariidae</taxon>
        <taxon>Batillaria</taxon>
    </lineage>
</organism>
<sequence length="68" mass="7215">MSRLTADVAMVMKRSNGQLGLTGNQTLQGSSIVTSRQGAISLASGDLCFLWHHEHGVGVRPLLDLPAN</sequence>
<protein>
    <submittedName>
        <fullName evidence="1">Uncharacterized protein</fullName>
    </submittedName>
</protein>
<dbReference type="AlphaFoldDB" id="A0ABD0M0T7"/>
<proteinExistence type="predicted"/>
<reference evidence="1 2" key="1">
    <citation type="journal article" date="2023" name="Sci. Data">
        <title>Genome assembly of the Korean intertidal mud-creeper Batillaria attramentaria.</title>
        <authorList>
            <person name="Patra A.K."/>
            <person name="Ho P.T."/>
            <person name="Jun S."/>
            <person name="Lee S.J."/>
            <person name="Kim Y."/>
            <person name="Won Y.J."/>
        </authorList>
    </citation>
    <scope>NUCLEOTIDE SEQUENCE [LARGE SCALE GENOMIC DNA]</scope>
    <source>
        <strain evidence="1">Wonlab-2016</strain>
    </source>
</reference>
<feature type="non-terminal residue" evidence="1">
    <location>
        <position position="68"/>
    </location>
</feature>
<name>A0ABD0M0T7_9CAEN</name>
<dbReference type="Proteomes" id="UP001519460">
    <property type="component" value="Unassembled WGS sequence"/>
</dbReference>
<comment type="caution">
    <text evidence="1">The sequence shown here is derived from an EMBL/GenBank/DDBJ whole genome shotgun (WGS) entry which is preliminary data.</text>
</comment>